<protein>
    <recommendedName>
        <fullName evidence="4">Spore coat protein</fullName>
    </recommendedName>
</protein>
<evidence type="ECO:0000313" key="2">
    <source>
        <dbReference type="EMBL" id="OAS87657.1"/>
    </source>
</evidence>
<reference evidence="3" key="1">
    <citation type="submission" date="2016-04" db="EMBL/GenBank/DDBJ databases">
        <authorList>
            <person name="Lyu Z."/>
            <person name="Lyu W."/>
        </authorList>
    </citation>
    <scope>NUCLEOTIDE SEQUENCE [LARGE SCALE GENOMIC DNA]</scope>
    <source>
        <strain evidence="3">C44</strain>
    </source>
</reference>
<keyword evidence="3" id="KW-1185">Reference proteome</keyword>
<dbReference type="RefSeq" id="WP_066329888.1">
    <property type="nucleotide sequence ID" value="NZ_LWSG01000008.1"/>
</dbReference>
<evidence type="ECO:0000256" key="1">
    <source>
        <dbReference type="SAM" id="MobiDB-lite"/>
    </source>
</evidence>
<dbReference type="STRING" id="152268.A6K24_19655"/>
<dbReference type="EMBL" id="LWSG01000008">
    <property type="protein sequence ID" value="OAS87657.1"/>
    <property type="molecule type" value="Genomic_DNA"/>
</dbReference>
<proteinExistence type="predicted"/>
<dbReference type="InterPro" id="IPR012851">
    <property type="entry name" value="Spore_coat_CotF-like"/>
</dbReference>
<dbReference type="AlphaFoldDB" id="A0A179T114"/>
<comment type="caution">
    <text evidence="2">The sequence shown here is derived from an EMBL/GenBank/DDBJ whole genome shotgun (WGS) entry which is preliminary data.</text>
</comment>
<feature type="compositionally biased region" description="Polar residues" evidence="1">
    <location>
        <begin position="1"/>
        <end position="20"/>
    </location>
</feature>
<sequence>MNINQQQKITNPETQIQKGPQMNDRDFVNDLLSTEKYMTASYSSALNEASHQALYQDILTIFNETQQSQRDLYNLMFRNGWYALEAADTQKLQQSHQQFSNYIVQQSPYSSGMSQ</sequence>
<dbReference type="Pfam" id="PF07875">
    <property type="entry name" value="Coat_F"/>
    <property type="match status" value="1"/>
</dbReference>
<name>A0A179T114_9BACI</name>
<organism evidence="2 3">
    <name type="scientific">Metabacillus litoralis</name>
    <dbReference type="NCBI Taxonomy" id="152268"/>
    <lineage>
        <taxon>Bacteria</taxon>
        <taxon>Bacillati</taxon>
        <taxon>Bacillota</taxon>
        <taxon>Bacilli</taxon>
        <taxon>Bacillales</taxon>
        <taxon>Bacillaceae</taxon>
        <taxon>Metabacillus</taxon>
    </lineage>
</organism>
<dbReference type="Proteomes" id="UP000078534">
    <property type="component" value="Unassembled WGS sequence"/>
</dbReference>
<dbReference type="OrthoDB" id="1647790at2"/>
<gene>
    <name evidence="2" type="ORF">A6K24_19655</name>
</gene>
<evidence type="ECO:0008006" key="4">
    <source>
        <dbReference type="Google" id="ProtNLM"/>
    </source>
</evidence>
<evidence type="ECO:0000313" key="3">
    <source>
        <dbReference type="Proteomes" id="UP000078534"/>
    </source>
</evidence>
<feature type="region of interest" description="Disordered" evidence="1">
    <location>
        <begin position="1"/>
        <end position="24"/>
    </location>
</feature>
<accession>A0A179T114</accession>